<organism evidence="1 2">
    <name type="scientific">Lecanicillium saksenae</name>
    <dbReference type="NCBI Taxonomy" id="468837"/>
    <lineage>
        <taxon>Eukaryota</taxon>
        <taxon>Fungi</taxon>
        <taxon>Dikarya</taxon>
        <taxon>Ascomycota</taxon>
        <taxon>Pezizomycotina</taxon>
        <taxon>Sordariomycetes</taxon>
        <taxon>Hypocreomycetidae</taxon>
        <taxon>Hypocreales</taxon>
        <taxon>Cordycipitaceae</taxon>
        <taxon>Lecanicillium</taxon>
    </lineage>
</organism>
<accession>A0ACC1QGT2</accession>
<protein>
    <submittedName>
        <fullName evidence="1">Uncharacterized protein</fullName>
    </submittedName>
</protein>
<proteinExistence type="predicted"/>
<comment type="caution">
    <text evidence="1">The sequence shown here is derived from an EMBL/GenBank/DDBJ whole genome shotgun (WGS) entry which is preliminary data.</text>
</comment>
<dbReference type="EMBL" id="JANAKD010001910">
    <property type="protein sequence ID" value="KAJ3475728.1"/>
    <property type="molecule type" value="Genomic_DNA"/>
</dbReference>
<name>A0ACC1QGT2_9HYPO</name>
<gene>
    <name evidence="1" type="ORF">NLG97_g9359</name>
</gene>
<keyword evidence="2" id="KW-1185">Reference proteome</keyword>
<dbReference type="Proteomes" id="UP001148737">
    <property type="component" value="Unassembled WGS sequence"/>
</dbReference>
<evidence type="ECO:0000313" key="1">
    <source>
        <dbReference type="EMBL" id="KAJ3475728.1"/>
    </source>
</evidence>
<sequence>MEACVGSTWGAIADNIQDAPTCVRGCRDSLRRLLAPSDETFEKFCRTLVQLDQPKRDDMLLGLYCCDSQLCGVDNIGLPGFDPNVDFIINVCSRTETSDSLGFDSIPDPGPPAATHVCLNTLLPSSDIACSRTIISTTTTSSSSATRTTSSTSSTSSSTTDSTTTDSTTTDSTTTQSTSNTNSSRNSTPTSTAMTSTSGTGAAAPSISSLDDPRLLENTSGGPKGDNSGGLSTASKIIIAVAVGAAILVALIAVLWHCRYRRKNRDSLTPNDTRPSMIMVPPVNRSPVSPNSQLVSPSPSYLGPDGEPLTPPPRLQDRRLLATGSSEQLIERAPSRLHQGFHLPTASRGGPSSPYGSTIGPPVAMTAAAAGAFAVKRQTPTPVSPNAARSPYLSPTRSQFATISYASSLADPGPPPNRDLPSTPGRATLSHSRSRSRADVSPNAIGVAIDFPPEISDLSTQVSNESGSSESKIMTGPMAGDTWRDDWVTTDDEEPAPLASHRLPTRRSGRSPVMERQNSPRGPRPY</sequence>
<reference evidence="1" key="1">
    <citation type="submission" date="2022-07" db="EMBL/GenBank/DDBJ databases">
        <title>Genome Sequence of Lecanicillium saksenae.</title>
        <authorList>
            <person name="Buettner E."/>
        </authorList>
    </citation>
    <scope>NUCLEOTIDE SEQUENCE</scope>
    <source>
        <strain evidence="1">VT-O1</strain>
    </source>
</reference>
<evidence type="ECO:0000313" key="2">
    <source>
        <dbReference type="Proteomes" id="UP001148737"/>
    </source>
</evidence>